<organism evidence="2">
    <name type="scientific">Bicosoecida sp. CB-2014</name>
    <dbReference type="NCBI Taxonomy" id="1486930"/>
    <lineage>
        <taxon>Eukaryota</taxon>
        <taxon>Sar</taxon>
        <taxon>Stramenopiles</taxon>
        <taxon>Bigyra</taxon>
        <taxon>Opalozoa</taxon>
        <taxon>Bicosoecida</taxon>
    </lineage>
</organism>
<protein>
    <submittedName>
        <fullName evidence="2">Uncharacterized protein</fullName>
    </submittedName>
</protein>
<dbReference type="EMBL" id="HBFS01004877">
    <property type="protein sequence ID" value="CAD8910062.1"/>
    <property type="molecule type" value="Transcribed_RNA"/>
</dbReference>
<gene>
    <name evidence="2" type="ORF">BSP0115_LOCUS3266</name>
</gene>
<sequence length="395" mass="41237">MSVSLVLRRAGAGAACGARAATRGAPRTLVVARAAPQRRVAALGGQRAFAGEAGEGGAAPARPPASKPVGAGSEAAAAAAGGAGGGVEAGAAAASETSAAAAKARAALKGGIKAPVVVKKKRRKWPWAVFGGLVVVGGGALGYTLQQSNHEHPMWEGATPEFLDAVLCAPGLKDELDNFTGERRKRRFVLVSFVPTVPQGMEVMSVGMQVAVQEHNVDLWAKSSKDVRLLTAEIEAHDPDSEVVVCVSDAGAFNAGFFMRSQRRPYPPRKGTSMLNYKREAPADHPLATILDKPGYLEAIARSRIDEDGQRRFVRLDFVPVVLPAGGHGVAPRLSLWPAETAVTGLEEADREFGDDVSAALANYKMGEEAVVVINDNGLAHNKGPLTLVKVVPRK</sequence>
<reference evidence="2" key="1">
    <citation type="submission" date="2021-01" db="EMBL/GenBank/DDBJ databases">
        <authorList>
            <person name="Corre E."/>
            <person name="Pelletier E."/>
            <person name="Niang G."/>
            <person name="Scheremetjew M."/>
            <person name="Finn R."/>
            <person name="Kale V."/>
            <person name="Holt S."/>
            <person name="Cochrane G."/>
            <person name="Meng A."/>
            <person name="Brown T."/>
            <person name="Cohen L."/>
        </authorList>
    </citation>
    <scope>NUCLEOTIDE SEQUENCE</scope>
    <source>
        <strain evidence="2">Ms1</strain>
    </source>
</reference>
<name>A0A7S1G547_9STRA</name>
<proteinExistence type="predicted"/>
<evidence type="ECO:0000313" key="2">
    <source>
        <dbReference type="EMBL" id="CAD8910062.1"/>
    </source>
</evidence>
<feature type="region of interest" description="Disordered" evidence="1">
    <location>
        <begin position="52"/>
        <end position="72"/>
    </location>
</feature>
<accession>A0A7S1G547</accession>
<evidence type="ECO:0000256" key="1">
    <source>
        <dbReference type="SAM" id="MobiDB-lite"/>
    </source>
</evidence>
<dbReference type="AlphaFoldDB" id="A0A7S1G547"/>